<dbReference type="Proteomes" id="UP000593567">
    <property type="component" value="Unassembled WGS sequence"/>
</dbReference>
<protein>
    <recommendedName>
        <fullName evidence="2">AD domain-containing protein</fullName>
    </recommendedName>
</protein>
<name>A0A7J7JWQ8_BUGNE</name>
<dbReference type="PROSITE" id="PS52001">
    <property type="entry name" value="AD"/>
    <property type="match status" value="1"/>
</dbReference>
<feature type="domain" description="AD" evidence="2">
    <location>
        <begin position="201"/>
        <end position="244"/>
    </location>
</feature>
<evidence type="ECO:0000256" key="1">
    <source>
        <dbReference type="SAM" id="Phobius"/>
    </source>
</evidence>
<evidence type="ECO:0000259" key="2">
    <source>
        <dbReference type="PROSITE" id="PS52001"/>
    </source>
</evidence>
<proteinExistence type="predicted"/>
<evidence type="ECO:0000313" key="4">
    <source>
        <dbReference type="Proteomes" id="UP000593567"/>
    </source>
</evidence>
<dbReference type="InterPro" id="IPR047574">
    <property type="entry name" value="AD"/>
</dbReference>
<dbReference type="EMBL" id="VXIV02001713">
    <property type="protein sequence ID" value="KAF6030353.1"/>
    <property type="molecule type" value="Genomic_DNA"/>
</dbReference>
<keyword evidence="1" id="KW-1133">Transmembrane helix</keyword>
<keyword evidence="1" id="KW-0472">Membrane</keyword>
<feature type="transmembrane region" description="Helical" evidence="1">
    <location>
        <begin position="16"/>
        <end position="34"/>
    </location>
</feature>
<accession>A0A7J7JWQ8</accession>
<keyword evidence="1" id="KW-0812">Transmembrane</keyword>
<organism evidence="3 4">
    <name type="scientific">Bugula neritina</name>
    <name type="common">Brown bryozoan</name>
    <name type="synonym">Sertularia neritina</name>
    <dbReference type="NCBI Taxonomy" id="10212"/>
    <lineage>
        <taxon>Eukaryota</taxon>
        <taxon>Metazoa</taxon>
        <taxon>Spiralia</taxon>
        <taxon>Lophotrochozoa</taxon>
        <taxon>Bryozoa</taxon>
        <taxon>Gymnolaemata</taxon>
        <taxon>Cheilostomatida</taxon>
        <taxon>Flustrina</taxon>
        <taxon>Buguloidea</taxon>
        <taxon>Bugulidae</taxon>
        <taxon>Bugula</taxon>
    </lineage>
</organism>
<dbReference type="Pfam" id="PF09793">
    <property type="entry name" value="AD"/>
    <property type="match status" value="1"/>
</dbReference>
<dbReference type="InterPro" id="IPR019181">
    <property type="entry name" value="LSM12_ABD"/>
</dbReference>
<sequence length="244" mass="27630">MTDSQTALTLPTPTTAVSSVGVVFFLSLCGLNILSDHDFLNNLRDAAKNIDSIPDYLFAKYKIAENQPEDEREGWSLQEIYSSVEEELNGLMTKSRNASDGRKPESKNDEEVWMLIVWSAELWFLFNLQKCKHDSVKRFIKSNAIELFHEFFDSRIDSDEPHFDVLAEKDCVDIMEKLLCPELGALEVTAKSTGEDEFPVVSLDNSKIMKRVRDKIEEKKRKVASIGVGVSEEAQGLFNAIKKT</sequence>
<comment type="caution">
    <text evidence="3">The sequence shown here is derived from an EMBL/GenBank/DDBJ whole genome shotgun (WGS) entry which is preliminary data.</text>
</comment>
<reference evidence="3" key="1">
    <citation type="submission" date="2020-06" db="EMBL/GenBank/DDBJ databases">
        <title>Draft genome of Bugula neritina, a colonial animal packing powerful symbionts and potential medicines.</title>
        <authorList>
            <person name="Rayko M."/>
        </authorList>
    </citation>
    <scope>NUCLEOTIDE SEQUENCE [LARGE SCALE GENOMIC DNA]</scope>
    <source>
        <strain evidence="3">Kwan_BN1</strain>
    </source>
</reference>
<gene>
    <name evidence="3" type="ORF">EB796_011338</name>
</gene>
<evidence type="ECO:0000313" key="3">
    <source>
        <dbReference type="EMBL" id="KAF6030353.1"/>
    </source>
</evidence>
<dbReference type="OrthoDB" id="1057137at2759"/>
<dbReference type="AlphaFoldDB" id="A0A7J7JWQ8"/>
<keyword evidence="4" id="KW-1185">Reference proteome</keyword>